<sequence length="386" mass="45608">MSAGLEIRGKSMRIWMKPIPTEPVIKETLDWPFTPENAEKAKKLAELIKLEIDLDQFNLAKHFPNSKHLKKNQMSYYISQYREMIRWDVAPSTYDGYCSQIKKHIFPRWSKVHPKDIDTALVKKWVNQLKETLAPKTVREVVTRLAAIHDLWRQENKISYNPFETIVIKQLDNLEPDPFTKTEIAMILGTVASSDIQNLLPCVFWTGLSISEQISIAWEDIDLEKGTIQVNRNHVKGFHKVTKNRRRKREIKLLQPAIQALRRQYAITGNRYSQTVNVLQRDNQTYKQERLHFVWINKEYDRPFNYYELRYIWRRHLKKANVRYRGINQGRHTFASQLLSSGQVPPEWIADQLGHSDTSMIYKHYGKLIAEDIPDYLTKINNYINQ</sequence>
<evidence type="ECO:0000259" key="7">
    <source>
        <dbReference type="PROSITE" id="PS51900"/>
    </source>
</evidence>
<dbReference type="PANTHER" id="PTHR30349:SF64">
    <property type="entry name" value="PROPHAGE INTEGRASE INTD-RELATED"/>
    <property type="match status" value="1"/>
</dbReference>
<dbReference type="Gene3D" id="1.10.150.130">
    <property type="match status" value="1"/>
</dbReference>
<dbReference type="InterPro" id="IPR011010">
    <property type="entry name" value="DNA_brk_join_enz"/>
</dbReference>
<evidence type="ECO:0000256" key="5">
    <source>
        <dbReference type="PROSITE-ProRule" id="PRU01248"/>
    </source>
</evidence>
<proteinExistence type="inferred from homology"/>
<dbReference type="EMBL" id="PGOZ01000004">
    <property type="protein sequence ID" value="PJI33004.1"/>
    <property type="molecule type" value="Genomic_DNA"/>
</dbReference>
<evidence type="ECO:0000256" key="4">
    <source>
        <dbReference type="ARBA" id="ARBA00023172"/>
    </source>
</evidence>
<evidence type="ECO:0000313" key="8">
    <source>
        <dbReference type="EMBL" id="PJI33004.1"/>
    </source>
</evidence>
<evidence type="ECO:0000259" key="6">
    <source>
        <dbReference type="PROSITE" id="PS51898"/>
    </source>
</evidence>
<dbReference type="Pfam" id="PF14659">
    <property type="entry name" value="Phage_int_SAM_3"/>
    <property type="match status" value="1"/>
</dbReference>
<dbReference type="Pfam" id="PF12167">
    <property type="entry name" value="Arm-DNA-bind_2"/>
    <property type="match status" value="1"/>
</dbReference>
<gene>
    <name evidence="8" type="ORF">CU320_04975</name>
</gene>
<dbReference type="GO" id="GO:0006310">
    <property type="term" value="P:DNA recombination"/>
    <property type="evidence" value="ECO:0007669"/>
    <property type="project" value="UniProtKB-KW"/>
</dbReference>
<protein>
    <submittedName>
        <fullName evidence="8">Site-specific integrase</fullName>
    </submittedName>
</protein>
<dbReference type="GO" id="GO:0003677">
    <property type="term" value="F:DNA binding"/>
    <property type="evidence" value="ECO:0007669"/>
    <property type="project" value="UniProtKB-UniRule"/>
</dbReference>
<dbReference type="InterPro" id="IPR010998">
    <property type="entry name" value="Integrase_recombinase_N"/>
</dbReference>
<name>A0A2H9UMT8_9GAMM</name>
<evidence type="ECO:0000313" key="9">
    <source>
        <dbReference type="Proteomes" id="UP000242351"/>
    </source>
</evidence>
<dbReference type="GO" id="GO:0015074">
    <property type="term" value="P:DNA integration"/>
    <property type="evidence" value="ECO:0007669"/>
    <property type="project" value="UniProtKB-KW"/>
</dbReference>
<dbReference type="PROSITE" id="PS51900">
    <property type="entry name" value="CB"/>
    <property type="match status" value="1"/>
</dbReference>
<dbReference type="Gene3D" id="1.10.443.10">
    <property type="entry name" value="Intergrase catalytic core"/>
    <property type="match status" value="1"/>
</dbReference>
<accession>A0A2H9UMT8</accession>
<dbReference type="InterPro" id="IPR013762">
    <property type="entry name" value="Integrase-like_cat_sf"/>
</dbReference>
<dbReference type="CDD" id="cd01189">
    <property type="entry name" value="INT_ICEBs1_C_like"/>
    <property type="match status" value="1"/>
</dbReference>
<comment type="caution">
    <text evidence="8">The sequence shown here is derived from an EMBL/GenBank/DDBJ whole genome shotgun (WGS) entry which is preliminary data.</text>
</comment>
<reference evidence="8 9" key="2">
    <citation type="submission" date="2017-12" db="EMBL/GenBank/DDBJ databases">
        <title>Revising the taxonomy of the Acinetobacter lwoffii group: the description of Acinetobacter pseudolwoffii sp. nov. and emended description of Acinetobacter lwoffii.</title>
        <authorList>
            <person name="Nemec A."/>
        </authorList>
    </citation>
    <scope>NUCLEOTIDE SEQUENCE [LARGE SCALE GENOMIC DNA]</scope>
    <source>
        <strain evidence="8 9">ANC 5347</strain>
    </source>
</reference>
<keyword evidence="4" id="KW-0233">DNA recombination</keyword>
<dbReference type="Pfam" id="PF00589">
    <property type="entry name" value="Phage_integrase"/>
    <property type="match status" value="1"/>
</dbReference>
<dbReference type="InterPro" id="IPR004107">
    <property type="entry name" value="Integrase_SAM-like_N"/>
</dbReference>
<dbReference type="InterPro" id="IPR022000">
    <property type="entry name" value="Min27-like_integrase_DNA_bind"/>
</dbReference>
<organism evidence="8 9">
    <name type="scientific">Acinetobacter pseudolwoffii</name>
    <dbReference type="NCBI Taxonomy" id="2053287"/>
    <lineage>
        <taxon>Bacteria</taxon>
        <taxon>Pseudomonadati</taxon>
        <taxon>Pseudomonadota</taxon>
        <taxon>Gammaproteobacteria</taxon>
        <taxon>Moraxellales</taxon>
        <taxon>Moraxellaceae</taxon>
        <taxon>Acinetobacter</taxon>
    </lineage>
</organism>
<keyword evidence="3 5" id="KW-0238">DNA-binding</keyword>
<dbReference type="InterPro" id="IPR050090">
    <property type="entry name" value="Tyrosine_recombinase_XerCD"/>
</dbReference>
<dbReference type="SUPFAM" id="SSF56349">
    <property type="entry name" value="DNA breaking-rejoining enzymes"/>
    <property type="match status" value="1"/>
</dbReference>
<keyword evidence="2" id="KW-0229">DNA integration</keyword>
<feature type="domain" description="Tyr recombinase" evidence="6">
    <location>
        <begin position="174"/>
        <end position="378"/>
    </location>
</feature>
<feature type="domain" description="Core-binding (CB)" evidence="7">
    <location>
        <begin position="72"/>
        <end position="153"/>
    </location>
</feature>
<dbReference type="Proteomes" id="UP000242351">
    <property type="component" value="Unassembled WGS sequence"/>
</dbReference>
<comment type="similarity">
    <text evidence="1">Belongs to the 'phage' integrase family.</text>
</comment>
<reference evidence="8 9" key="1">
    <citation type="submission" date="2017-11" db="EMBL/GenBank/DDBJ databases">
        <authorList>
            <person name="Han C.G."/>
        </authorList>
    </citation>
    <scope>NUCLEOTIDE SEQUENCE [LARGE SCALE GENOMIC DNA]</scope>
    <source>
        <strain evidence="8 9">ANC 5347</strain>
    </source>
</reference>
<dbReference type="AlphaFoldDB" id="A0A2H9UMT8"/>
<dbReference type="InterPro" id="IPR002104">
    <property type="entry name" value="Integrase_catalytic"/>
</dbReference>
<dbReference type="PANTHER" id="PTHR30349">
    <property type="entry name" value="PHAGE INTEGRASE-RELATED"/>
    <property type="match status" value="1"/>
</dbReference>
<evidence type="ECO:0000256" key="1">
    <source>
        <dbReference type="ARBA" id="ARBA00008857"/>
    </source>
</evidence>
<evidence type="ECO:0000256" key="2">
    <source>
        <dbReference type="ARBA" id="ARBA00022908"/>
    </source>
</evidence>
<evidence type="ECO:0000256" key="3">
    <source>
        <dbReference type="ARBA" id="ARBA00023125"/>
    </source>
</evidence>
<dbReference type="InterPro" id="IPR044068">
    <property type="entry name" value="CB"/>
</dbReference>
<dbReference type="RefSeq" id="WP_100357386.1">
    <property type="nucleotide sequence ID" value="NZ_PGOZ01000004.1"/>
</dbReference>
<dbReference type="PROSITE" id="PS51898">
    <property type="entry name" value="TYR_RECOMBINASE"/>
    <property type="match status" value="1"/>
</dbReference>